<comment type="catalytic activity">
    <reaction evidence="7">
        <text>L-threonyl-[protein] + ATP = O-phospho-L-threonyl-[protein] + ADP + H(+)</text>
        <dbReference type="Rhea" id="RHEA:46608"/>
        <dbReference type="Rhea" id="RHEA-COMP:11060"/>
        <dbReference type="Rhea" id="RHEA-COMP:11605"/>
        <dbReference type="ChEBI" id="CHEBI:15378"/>
        <dbReference type="ChEBI" id="CHEBI:30013"/>
        <dbReference type="ChEBI" id="CHEBI:30616"/>
        <dbReference type="ChEBI" id="CHEBI:61977"/>
        <dbReference type="ChEBI" id="CHEBI:456216"/>
        <dbReference type="EC" id="2.7.11.1"/>
    </reaction>
</comment>
<dbReference type="OrthoDB" id="5327538at2759"/>
<evidence type="ECO:0000256" key="1">
    <source>
        <dbReference type="ARBA" id="ARBA00012513"/>
    </source>
</evidence>
<feature type="region of interest" description="Disordered" evidence="9">
    <location>
        <begin position="1"/>
        <end position="38"/>
    </location>
</feature>
<evidence type="ECO:0000256" key="2">
    <source>
        <dbReference type="ARBA" id="ARBA00022527"/>
    </source>
</evidence>
<comment type="catalytic activity">
    <reaction evidence="8">
        <text>L-seryl-[protein] + ATP = O-phospho-L-seryl-[protein] + ADP + H(+)</text>
        <dbReference type="Rhea" id="RHEA:17989"/>
        <dbReference type="Rhea" id="RHEA-COMP:9863"/>
        <dbReference type="Rhea" id="RHEA-COMP:11604"/>
        <dbReference type="ChEBI" id="CHEBI:15378"/>
        <dbReference type="ChEBI" id="CHEBI:29999"/>
        <dbReference type="ChEBI" id="CHEBI:30616"/>
        <dbReference type="ChEBI" id="CHEBI:83421"/>
        <dbReference type="ChEBI" id="CHEBI:456216"/>
        <dbReference type="EC" id="2.7.11.1"/>
    </reaction>
</comment>
<accession>A0A161HG02</accession>
<evidence type="ECO:0000256" key="9">
    <source>
        <dbReference type="SAM" id="MobiDB-lite"/>
    </source>
</evidence>
<dbReference type="EC" id="2.7.11.1" evidence="1"/>
<dbReference type="GO" id="GO:0000278">
    <property type="term" value="P:mitotic cell cycle"/>
    <property type="evidence" value="ECO:0007669"/>
    <property type="project" value="TreeGrafter"/>
</dbReference>
<feature type="region of interest" description="Disordered" evidence="9">
    <location>
        <begin position="520"/>
        <end position="578"/>
    </location>
</feature>
<keyword evidence="3" id="KW-0808">Transferase</keyword>
<keyword evidence="5 11" id="KW-0418">Kinase</keyword>
<dbReference type="Gene3D" id="3.30.200.20">
    <property type="entry name" value="Phosphorylase Kinase, domain 1"/>
    <property type="match status" value="1"/>
</dbReference>
<dbReference type="KEGG" id="slb:AWJ20_2180"/>
<dbReference type="InterPro" id="IPR000719">
    <property type="entry name" value="Prot_kinase_dom"/>
</dbReference>
<feature type="compositionally biased region" description="Polar residues" evidence="9">
    <location>
        <begin position="329"/>
        <end position="338"/>
    </location>
</feature>
<proteinExistence type="predicted"/>
<evidence type="ECO:0000256" key="8">
    <source>
        <dbReference type="ARBA" id="ARBA00048679"/>
    </source>
</evidence>
<dbReference type="SMART" id="SM01331">
    <property type="entry name" value="DUF3635"/>
    <property type="match status" value="1"/>
</dbReference>
<dbReference type="PANTHER" id="PTHR24419:SF18">
    <property type="entry name" value="SERINE_THREONINE-PROTEIN KINASE HASPIN"/>
    <property type="match status" value="1"/>
</dbReference>
<keyword evidence="2" id="KW-0723">Serine/threonine-protein kinase</keyword>
<dbReference type="RefSeq" id="XP_018737057.1">
    <property type="nucleotide sequence ID" value="XM_018879110.1"/>
</dbReference>
<evidence type="ECO:0000256" key="7">
    <source>
        <dbReference type="ARBA" id="ARBA00047899"/>
    </source>
</evidence>
<evidence type="ECO:0000256" key="6">
    <source>
        <dbReference type="ARBA" id="ARBA00022840"/>
    </source>
</evidence>
<feature type="compositionally biased region" description="Low complexity" evidence="9">
    <location>
        <begin position="602"/>
        <end position="612"/>
    </location>
</feature>
<feature type="domain" description="Protein kinase" evidence="10">
    <location>
        <begin position="707"/>
        <end position="1066"/>
    </location>
</feature>
<evidence type="ECO:0000256" key="3">
    <source>
        <dbReference type="ARBA" id="ARBA00022679"/>
    </source>
</evidence>
<dbReference type="InterPro" id="IPR024604">
    <property type="entry name" value="GSG2_C"/>
</dbReference>
<dbReference type="GO" id="GO:0005634">
    <property type="term" value="C:nucleus"/>
    <property type="evidence" value="ECO:0007669"/>
    <property type="project" value="TreeGrafter"/>
</dbReference>
<keyword evidence="4" id="KW-0547">Nucleotide-binding</keyword>
<dbReference type="GeneID" id="30034063"/>
<feature type="region of interest" description="Disordered" evidence="9">
    <location>
        <begin position="602"/>
        <end position="623"/>
    </location>
</feature>
<feature type="region of interest" description="Disordered" evidence="9">
    <location>
        <begin position="281"/>
        <end position="344"/>
    </location>
</feature>
<evidence type="ECO:0000259" key="10">
    <source>
        <dbReference type="PROSITE" id="PS50011"/>
    </source>
</evidence>
<dbReference type="SUPFAM" id="SSF56112">
    <property type="entry name" value="Protein kinase-like (PK-like)"/>
    <property type="match status" value="1"/>
</dbReference>
<evidence type="ECO:0000313" key="11">
    <source>
        <dbReference type="EMBL" id="ANB14580.1"/>
    </source>
</evidence>
<dbReference type="Pfam" id="PF12330">
    <property type="entry name" value="Haspin_kinase"/>
    <property type="match status" value="1"/>
</dbReference>
<dbReference type="GO" id="GO:0035556">
    <property type="term" value="P:intracellular signal transduction"/>
    <property type="evidence" value="ECO:0007669"/>
    <property type="project" value="TreeGrafter"/>
</dbReference>
<feature type="compositionally biased region" description="Acidic residues" evidence="9">
    <location>
        <begin position="287"/>
        <end position="300"/>
    </location>
</feature>
<feature type="compositionally biased region" description="Low complexity" evidence="9">
    <location>
        <begin position="478"/>
        <end position="503"/>
    </location>
</feature>
<reference evidence="11 12" key="1">
    <citation type="submission" date="2016-02" db="EMBL/GenBank/DDBJ databases">
        <title>Complete genome sequence and transcriptome regulation of the pentose utilising yeast Sugiyamaella lignohabitans.</title>
        <authorList>
            <person name="Bellasio M."/>
            <person name="Peymann A."/>
            <person name="Valli M."/>
            <person name="Sipitzky M."/>
            <person name="Graf A."/>
            <person name="Sauer M."/>
            <person name="Marx H."/>
            <person name="Mattanovich D."/>
        </authorList>
    </citation>
    <scope>NUCLEOTIDE SEQUENCE [LARGE SCALE GENOMIC DNA]</scope>
    <source>
        <strain evidence="11 12">CBS 10342</strain>
    </source>
</reference>
<feature type="compositionally biased region" description="Basic and acidic residues" evidence="9">
    <location>
        <begin position="319"/>
        <end position="328"/>
    </location>
</feature>
<feature type="compositionally biased region" description="Polar residues" evidence="9">
    <location>
        <begin position="613"/>
        <end position="623"/>
    </location>
</feature>
<protein>
    <recommendedName>
        <fullName evidence="1">non-specific serine/threonine protein kinase</fullName>
        <ecNumber evidence="1">2.7.11.1</ecNumber>
    </recommendedName>
</protein>
<feature type="region of interest" description="Disordered" evidence="9">
    <location>
        <begin position="461"/>
        <end position="503"/>
    </location>
</feature>
<dbReference type="EMBL" id="CP014503">
    <property type="protein sequence ID" value="ANB14580.1"/>
    <property type="molecule type" value="Genomic_DNA"/>
</dbReference>
<gene>
    <name evidence="11" type="primary">ALK2</name>
    <name evidence="11" type="ORF">AWJ20_2180</name>
</gene>
<dbReference type="Gene3D" id="1.10.510.10">
    <property type="entry name" value="Transferase(Phosphotransferase) domain 1"/>
    <property type="match status" value="1"/>
</dbReference>
<feature type="compositionally biased region" description="Low complexity" evidence="9">
    <location>
        <begin position="542"/>
        <end position="567"/>
    </location>
</feature>
<evidence type="ECO:0000256" key="4">
    <source>
        <dbReference type="ARBA" id="ARBA00022741"/>
    </source>
</evidence>
<evidence type="ECO:0000256" key="5">
    <source>
        <dbReference type="ARBA" id="ARBA00022777"/>
    </source>
</evidence>
<dbReference type="GO" id="GO:0005524">
    <property type="term" value="F:ATP binding"/>
    <property type="evidence" value="ECO:0007669"/>
    <property type="project" value="UniProtKB-KW"/>
</dbReference>
<sequence>MDTAVETKQRKKLFGHNRSGSLFQSFSSTTSKTYGKKKANPTLAKAQAGFQQWSQIRAADASNANIINNSQASGPGPVLASGDDLEDDDADIQNDSRKEVHATTAPIGLGIDSLIPLEIDTSNKENISWEAETTEVLRKIRPTSKSSLRGINVNGVNPGGAGSVTGSATTSATASINGEIAEDSPKQNRLSRLVRTISGLSTTSTSSKDTIDGTKLNRNSTATVSRVSHRSSLSTIHRFSIGSTSSSTDATPVKPQSNRYSALLDVGNLRRSSVANNLSQILNNSDLDTDEEDEEDDMDEGTGKRAIPGIVVPFENDLEGSKKNRESWNDNYSKQRTRPSSEYRDVSHDVGLLNIPSNYPPMASSNRMSYMSLRKPAPPALTISSTSPQSSTVTSPALSHYSNVSIPSISSGSGHSPLLSYKKETGSIKHKRVTKDSISGPTSLVNHQEFFAPRPSFESDFDSYSNGRSASQPANTISGGPSSISTSVSSTGTSNSSASRTSRYGSSFLTSITPHSSLLSLRSTKAKERSGTSTSDFVPNKSPTSAASISSSINLPASSSNTTAKSSTKSKHAHKLSLVNGFTKKPSIQDMKRYISFSPSSSSLFRNASNSPTNGSATMTKSPSILGDSFDKTMISLPIPVDGSREKLRNKLRASTSLLSLARSDTSGSLTVGIPIAEYEQSQLQTLLSLCSCAEIEDFSDYIDHGYDNLEKLAEASFSEVFIQRSSNSSRILKIIPFGNEELDQLPVQDIIQELTIARMLMPLDGYVDVLDSTIVRGTYPQRLLELWDDYDQQKRSENYRPDFFKHDQMYCIVVMANAGTDLEHFDLSSWQDAESIFWQVVQSLALAEEKFEFEHRDLHWGNVVIEEVSKGVSQTTDLLNNLSLEDEQRNTSKRTNPKDKYGFRYDEDEADGEIDDDLYEEKELKVTLIDYTLSRAMTDDGTVVFTRLDHPDFFRGKGDYQFDIYRFMRTFIGGASASYLSPNPANHATQLASTSPGLGHPSPDLAKLNQQTNWSLFCPRTNILWLHYLVDKLLNAKSLPRVSTTRSGRLSFGGGSNGSLRDAYLKGNNVSHNDEARACAALEIIHKTLDPRKKRFGGKKHNSPMSFQDFSSARDVLRWGVRNKYVS</sequence>
<dbReference type="Proteomes" id="UP000189580">
    <property type="component" value="Chromosome b"/>
</dbReference>
<dbReference type="GO" id="GO:0005737">
    <property type="term" value="C:cytoplasm"/>
    <property type="evidence" value="ECO:0007669"/>
    <property type="project" value="TreeGrafter"/>
</dbReference>
<dbReference type="PANTHER" id="PTHR24419">
    <property type="entry name" value="INTERLEUKIN-1 RECEPTOR-ASSOCIATED KINASE"/>
    <property type="match status" value="1"/>
</dbReference>
<dbReference type="PROSITE" id="PS50011">
    <property type="entry name" value="PROTEIN_KINASE_DOM"/>
    <property type="match status" value="1"/>
</dbReference>
<organism evidence="11 12">
    <name type="scientific">Sugiyamaella lignohabitans</name>
    <dbReference type="NCBI Taxonomy" id="796027"/>
    <lineage>
        <taxon>Eukaryota</taxon>
        <taxon>Fungi</taxon>
        <taxon>Dikarya</taxon>
        <taxon>Ascomycota</taxon>
        <taxon>Saccharomycotina</taxon>
        <taxon>Dipodascomycetes</taxon>
        <taxon>Dipodascales</taxon>
        <taxon>Trichomonascaceae</taxon>
        <taxon>Sugiyamaella</taxon>
    </lineage>
</organism>
<keyword evidence="6" id="KW-0067">ATP-binding</keyword>
<keyword evidence="12" id="KW-1185">Reference proteome</keyword>
<dbReference type="GO" id="GO:0072354">
    <property type="term" value="F:histone H3T3 kinase activity"/>
    <property type="evidence" value="ECO:0007669"/>
    <property type="project" value="TreeGrafter"/>
</dbReference>
<feature type="compositionally biased region" description="Polar residues" evidence="9">
    <location>
        <begin position="462"/>
        <end position="477"/>
    </location>
</feature>
<name>A0A161HG02_9ASCO</name>
<dbReference type="InterPro" id="IPR011009">
    <property type="entry name" value="Kinase-like_dom_sf"/>
</dbReference>
<feature type="region of interest" description="Disordered" evidence="9">
    <location>
        <begin position="67"/>
        <end position="87"/>
    </location>
</feature>
<dbReference type="AlphaFoldDB" id="A0A161HG02"/>
<evidence type="ECO:0000313" key="12">
    <source>
        <dbReference type="Proteomes" id="UP000189580"/>
    </source>
</evidence>